<sequence>MVKYSVPASILLSQSLVAASLYDSYVSLSFELIGFPTFAGTKSSPNAFSHNLMQNLADLQGSGVVVRVGGNSGDRAIYDSTLTTSTASSCPHADPGAWQCIGKSFFESYGGFPAGTRYSHQFNVGAYNSSGWATLKSTVPLACKALEGQLEFWEVGNEPDLYIGSRRPSSYNAANYAAEWVNTTQHFESYLKTACPSLGGSIKYIAPSLSSPGAKLKINAIFPDEGSAATSKISQVSVHNYMNGATSPGVTLQNTLMSHTAVVNSITNHVNYAKTSTISADYIIGEHNSLYGGGASGLSDVFGAALWAMEFSLYAASTGVIKRIHFHQSVGSPYAAWVPSGTLNTNAPYYGKLAASTFLANSSTIEVQTLALNKDADKDSGYAAYINGELSRVAVLNLRQYNSGSGTRPSQNYTVQVGAGTSWTSQRLTAAGATDKSGVTFNGFSYDANSNGLAQRVTSQESSKVYQADSNGNINFSVQNTEAIVLVKN</sequence>
<dbReference type="AlphaFoldDB" id="A0A0W7VIW2"/>
<reference evidence="3 4" key="1">
    <citation type="journal article" date="2016" name="Genome Announc.">
        <title>Draft Whole-Genome Sequence of Trichoderma gamsii T6085, a Promising Biocontrol Agent of Fusarium Head Blight on Wheat.</title>
        <authorList>
            <person name="Baroncelli R."/>
            <person name="Zapparata A."/>
            <person name="Piaggeschi G."/>
            <person name="Sarrocco S."/>
            <person name="Vannacci G."/>
        </authorList>
    </citation>
    <scope>NUCLEOTIDE SEQUENCE [LARGE SCALE GENOMIC DNA]</scope>
    <source>
        <strain evidence="3 4">T6085</strain>
    </source>
</reference>
<dbReference type="PANTHER" id="PTHR36183:SF2">
    <property type="entry name" value="BETA-GLUCURONIDASE C-TERMINAL DOMAIN-CONTAINING PROTEIN"/>
    <property type="match status" value="1"/>
</dbReference>
<dbReference type="Proteomes" id="UP000054821">
    <property type="component" value="Unassembled WGS sequence"/>
</dbReference>
<reference evidence="2 5" key="2">
    <citation type="submission" date="2017-02" db="EMBL/GenBank/DDBJ databases">
        <title>Genomes of Trichoderma spp. with biocontrol activity.</title>
        <authorList>
            <person name="Gardiner D."/>
            <person name="Kazan K."/>
            <person name="Vos C."/>
            <person name="Harvey P."/>
        </authorList>
    </citation>
    <scope>NUCLEOTIDE SEQUENCE [LARGE SCALE GENOMIC DNA]</scope>
    <source>
        <strain evidence="2 5">A5MH</strain>
    </source>
</reference>
<dbReference type="InterPro" id="IPR013780">
    <property type="entry name" value="Glyco_hydro_b"/>
</dbReference>
<comment type="caution">
    <text evidence="3">The sequence shown here is derived from an EMBL/GenBank/DDBJ whole genome shotgun (WGS) entry which is preliminary data.</text>
</comment>
<dbReference type="Proteomes" id="UP000236546">
    <property type="component" value="Unassembled WGS sequence"/>
</dbReference>
<dbReference type="InterPro" id="IPR031728">
    <property type="entry name" value="GlcAase_C"/>
</dbReference>
<dbReference type="GeneID" id="29987442"/>
<evidence type="ECO:0000313" key="5">
    <source>
        <dbReference type="Proteomes" id="UP000236546"/>
    </source>
</evidence>
<reference evidence="3" key="3">
    <citation type="submission" date="2017-08" db="EMBL/GenBank/DDBJ databases">
        <title>Trichoderma gamsii strain T6085, whole genome shotgun sequencing project.</title>
        <authorList>
            <person name="Baroncelli R."/>
        </authorList>
    </citation>
    <scope>NUCLEOTIDE SEQUENCE</scope>
    <source>
        <strain evidence="3">T6085</strain>
    </source>
</reference>
<evidence type="ECO:0000313" key="2">
    <source>
        <dbReference type="EMBL" id="PNP38844.1"/>
    </source>
</evidence>
<organism evidence="3 4">
    <name type="scientific">Trichoderma gamsii</name>
    <dbReference type="NCBI Taxonomy" id="398673"/>
    <lineage>
        <taxon>Eukaryota</taxon>
        <taxon>Fungi</taxon>
        <taxon>Dikarya</taxon>
        <taxon>Ascomycota</taxon>
        <taxon>Pezizomycotina</taxon>
        <taxon>Sordariomycetes</taxon>
        <taxon>Hypocreomycetidae</taxon>
        <taxon>Hypocreales</taxon>
        <taxon>Hypocreaceae</taxon>
        <taxon>Trichoderma</taxon>
    </lineage>
</organism>
<feature type="domain" description="Beta-glucuronidase C-terminal" evidence="1">
    <location>
        <begin position="381"/>
        <end position="485"/>
    </location>
</feature>
<dbReference type="InterPro" id="IPR017853">
    <property type="entry name" value="GH"/>
</dbReference>
<evidence type="ECO:0000259" key="1">
    <source>
        <dbReference type="Pfam" id="PF16862"/>
    </source>
</evidence>
<accession>A0A0W7VIW2</accession>
<evidence type="ECO:0000313" key="4">
    <source>
        <dbReference type="Proteomes" id="UP000054821"/>
    </source>
</evidence>
<gene>
    <name evidence="3" type="ORF">TGAM01_v209037</name>
    <name evidence="2" type="ORF">TGAMA5MH_09068</name>
</gene>
<dbReference type="Gene3D" id="3.20.20.80">
    <property type="entry name" value="Glycosidases"/>
    <property type="match status" value="1"/>
</dbReference>
<keyword evidence="4" id="KW-1185">Reference proteome</keyword>
<dbReference type="OrthoDB" id="2796951at2759"/>
<proteinExistence type="predicted"/>
<dbReference type="PANTHER" id="PTHR36183">
    <property type="entry name" value="BETA-GLUCURONIDASE"/>
    <property type="match status" value="1"/>
</dbReference>
<dbReference type="Gene3D" id="2.60.40.1180">
    <property type="entry name" value="Golgi alpha-mannosidase II"/>
    <property type="match status" value="1"/>
</dbReference>
<protein>
    <submittedName>
        <fullName evidence="3">Beta-glucuronidase</fullName>
    </submittedName>
</protein>
<dbReference type="Pfam" id="PF16862">
    <property type="entry name" value="Glyco_hydro_79C"/>
    <property type="match status" value="1"/>
</dbReference>
<dbReference type="SUPFAM" id="SSF51445">
    <property type="entry name" value="(Trans)glycosidases"/>
    <property type="match status" value="1"/>
</dbReference>
<name>A0A0W7VIW2_9HYPO</name>
<dbReference type="EMBL" id="MTYH01000098">
    <property type="protein sequence ID" value="PNP38844.1"/>
    <property type="molecule type" value="Genomic_DNA"/>
</dbReference>
<dbReference type="EMBL" id="JPDN02000041">
    <property type="protein sequence ID" value="PON22163.1"/>
    <property type="molecule type" value="Genomic_DNA"/>
</dbReference>
<evidence type="ECO:0000313" key="3">
    <source>
        <dbReference type="EMBL" id="PON22163.1"/>
    </source>
</evidence>
<dbReference type="RefSeq" id="XP_018659346.1">
    <property type="nucleotide sequence ID" value="XM_018807359.1"/>
</dbReference>
<dbReference type="InterPro" id="IPR052974">
    <property type="entry name" value="GH79_Enzymes"/>
</dbReference>